<organism evidence="2">
    <name type="scientific">Candidatus Methanogaster sp. ANME-2c ERB4</name>
    <dbReference type="NCBI Taxonomy" id="2759911"/>
    <lineage>
        <taxon>Archaea</taxon>
        <taxon>Methanobacteriati</taxon>
        <taxon>Methanobacteriota</taxon>
        <taxon>Stenosarchaea group</taxon>
        <taxon>Methanomicrobia</taxon>
        <taxon>Methanosarcinales</taxon>
        <taxon>ANME-2 cluster</taxon>
        <taxon>Candidatus Methanogasteraceae</taxon>
        <taxon>Candidatus Methanogaster</taxon>
    </lineage>
</organism>
<evidence type="ECO:0000256" key="1">
    <source>
        <dbReference type="SAM" id="Phobius"/>
    </source>
</evidence>
<dbReference type="EMBL" id="MT631255">
    <property type="protein sequence ID" value="QNO47282.1"/>
    <property type="molecule type" value="Genomic_DNA"/>
</dbReference>
<keyword evidence="1" id="KW-0472">Membrane</keyword>
<accession>A0A7G9YGZ8</accession>
<gene>
    <name evidence="2" type="ORF">POPKKDDM_00001</name>
</gene>
<feature type="transmembrane region" description="Helical" evidence="1">
    <location>
        <begin position="43"/>
        <end position="65"/>
    </location>
</feature>
<reference evidence="2" key="1">
    <citation type="submission" date="2020-06" db="EMBL/GenBank/DDBJ databases">
        <title>Unique genomic features of the anaerobic methanotrophic archaea.</title>
        <authorList>
            <person name="Chadwick G.L."/>
            <person name="Skennerton C.T."/>
            <person name="Laso-Perez R."/>
            <person name="Leu A.O."/>
            <person name="Speth D.R."/>
            <person name="Yu H."/>
            <person name="Morgan-Lang C."/>
            <person name="Hatzenpichler R."/>
            <person name="Goudeau D."/>
            <person name="Malmstrom R."/>
            <person name="Brazelton W.J."/>
            <person name="Woyke T."/>
            <person name="Hallam S.J."/>
            <person name="Tyson G.W."/>
            <person name="Wegener G."/>
            <person name="Boetius A."/>
            <person name="Orphan V."/>
        </authorList>
    </citation>
    <scope>NUCLEOTIDE SEQUENCE</scope>
</reference>
<name>A0A7G9YGZ8_9EURY</name>
<dbReference type="AlphaFoldDB" id="A0A7G9YGZ8"/>
<feature type="transmembrane region" description="Helical" evidence="1">
    <location>
        <begin position="102"/>
        <end position="121"/>
    </location>
</feature>
<sequence length="166" mass="18799">MTDRIKFLTTLLIRFLALSFVFFLIWIPMGEIYLTLVAWASKYVLWVMGYHTTLVTGGDTPYLLYRGIEVGMRKNAHLANFNIIPLIALILATPGVDLVRRTKMLAIGVFVLFCMHVIDFVSHIPMYFSGSTIAEIVMVFIGVGGFAVPFVLWFVLAYKEILGNIR</sequence>
<keyword evidence="1" id="KW-0812">Transmembrane</keyword>
<feature type="transmembrane region" description="Helical" evidence="1">
    <location>
        <begin position="133"/>
        <end position="156"/>
    </location>
</feature>
<proteinExistence type="predicted"/>
<protein>
    <submittedName>
        <fullName evidence="2">Uncharacterized protein</fullName>
    </submittedName>
</protein>
<keyword evidence="1" id="KW-1133">Transmembrane helix</keyword>
<feature type="transmembrane region" description="Helical" evidence="1">
    <location>
        <begin position="7"/>
        <end position="27"/>
    </location>
</feature>
<evidence type="ECO:0000313" key="2">
    <source>
        <dbReference type="EMBL" id="QNO47282.1"/>
    </source>
</evidence>